<evidence type="ECO:0000259" key="20">
    <source>
        <dbReference type="PROSITE" id="PS50994"/>
    </source>
</evidence>
<reference evidence="21" key="1">
    <citation type="journal article" date="2023" name="Science">
        <title>Genome structures resolve the early diversification of teleost fishes.</title>
        <authorList>
            <person name="Parey E."/>
            <person name="Louis A."/>
            <person name="Montfort J."/>
            <person name="Bouchez O."/>
            <person name="Roques C."/>
            <person name="Iampietro C."/>
            <person name="Lluch J."/>
            <person name="Castinel A."/>
            <person name="Donnadieu C."/>
            <person name="Desvignes T."/>
            <person name="Floi Bucao C."/>
            <person name="Jouanno E."/>
            <person name="Wen M."/>
            <person name="Mejri S."/>
            <person name="Dirks R."/>
            <person name="Jansen H."/>
            <person name="Henkel C."/>
            <person name="Chen W.J."/>
            <person name="Zahm M."/>
            <person name="Cabau C."/>
            <person name="Klopp C."/>
            <person name="Thompson A.W."/>
            <person name="Robinson-Rechavi M."/>
            <person name="Braasch I."/>
            <person name="Lecointre G."/>
            <person name="Bobe J."/>
            <person name="Postlethwait J.H."/>
            <person name="Berthelot C."/>
            <person name="Roest Crollius H."/>
            <person name="Guiguen Y."/>
        </authorList>
    </citation>
    <scope>NUCLEOTIDE SEQUENCE</scope>
    <source>
        <strain evidence="21">WJC10195</strain>
    </source>
</reference>
<feature type="domain" description="CCHC-type" evidence="19">
    <location>
        <begin position="232"/>
        <end position="247"/>
    </location>
</feature>
<evidence type="ECO:0000256" key="7">
    <source>
        <dbReference type="ARBA" id="ARBA00022759"/>
    </source>
</evidence>
<keyword evidence="13" id="KW-0808">Transferase</keyword>
<evidence type="ECO:0000259" key="19">
    <source>
        <dbReference type="PROSITE" id="PS50158"/>
    </source>
</evidence>
<evidence type="ECO:0000256" key="3">
    <source>
        <dbReference type="ARBA" id="ARBA00022670"/>
    </source>
</evidence>
<dbReference type="InterPro" id="IPR001878">
    <property type="entry name" value="Znf_CCHC"/>
</dbReference>
<evidence type="ECO:0008006" key="23">
    <source>
        <dbReference type="Google" id="ProtNLM"/>
    </source>
</evidence>
<dbReference type="Proteomes" id="UP001152622">
    <property type="component" value="Chromosome 4"/>
</dbReference>
<dbReference type="GO" id="GO:0003676">
    <property type="term" value="F:nucleic acid binding"/>
    <property type="evidence" value="ECO:0007669"/>
    <property type="project" value="InterPro"/>
</dbReference>
<keyword evidence="15" id="KW-0233">DNA recombination</keyword>
<keyword evidence="13" id="KW-0239">DNA-directed DNA polymerase</keyword>
<dbReference type="InterPro" id="IPR001584">
    <property type="entry name" value="Integrase_cat-core"/>
</dbReference>
<keyword evidence="12" id="KW-0695">RNA-directed DNA polymerase</keyword>
<evidence type="ECO:0000256" key="2">
    <source>
        <dbReference type="ARBA" id="ARBA00022612"/>
    </source>
</evidence>
<dbReference type="GO" id="GO:0006508">
    <property type="term" value="P:proteolysis"/>
    <property type="evidence" value="ECO:0007669"/>
    <property type="project" value="UniProtKB-KW"/>
</dbReference>
<dbReference type="Pfam" id="PF25597">
    <property type="entry name" value="SH3_retrovirus"/>
    <property type="match status" value="1"/>
</dbReference>
<dbReference type="InterPro" id="IPR039537">
    <property type="entry name" value="Retrotran_Ty1/copia-like"/>
</dbReference>
<evidence type="ECO:0000256" key="13">
    <source>
        <dbReference type="ARBA" id="ARBA00022932"/>
    </source>
</evidence>
<protein>
    <recommendedName>
        <fullName evidence="23">Polyprotein</fullName>
    </recommendedName>
</protein>
<dbReference type="Pfam" id="PF14223">
    <property type="entry name" value="Retrotran_gag_2"/>
    <property type="match status" value="1"/>
</dbReference>
<evidence type="ECO:0000256" key="14">
    <source>
        <dbReference type="ARBA" id="ARBA00023113"/>
    </source>
</evidence>
<evidence type="ECO:0000313" key="21">
    <source>
        <dbReference type="EMBL" id="KAJ8365023.1"/>
    </source>
</evidence>
<keyword evidence="5" id="KW-0479">Metal-binding</keyword>
<dbReference type="InterPro" id="IPR013103">
    <property type="entry name" value="RVT_2"/>
</dbReference>
<evidence type="ECO:0000256" key="4">
    <source>
        <dbReference type="ARBA" id="ARBA00022722"/>
    </source>
</evidence>
<dbReference type="GO" id="GO:0008233">
    <property type="term" value="F:peptidase activity"/>
    <property type="evidence" value="ECO:0007669"/>
    <property type="project" value="UniProtKB-KW"/>
</dbReference>
<dbReference type="PROSITE" id="PS50994">
    <property type="entry name" value="INTEGRASE"/>
    <property type="match status" value="1"/>
</dbReference>
<dbReference type="AlphaFoldDB" id="A0A9Q1FRZ1"/>
<dbReference type="GO" id="GO:0003887">
    <property type="term" value="F:DNA-directed DNA polymerase activity"/>
    <property type="evidence" value="ECO:0007669"/>
    <property type="project" value="UniProtKB-KW"/>
</dbReference>
<keyword evidence="6" id="KW-0547">Nucleotide-binding</keyword>
<dbReference type="PROSITE" id="PS50158">
    <property type="entry name" value="ZF_CCHC"/>
    <property type="match status" value="1"/>
</dbReference>
<keyword evidence="14" id="KW-0917">Virion maturation</keyword>
<gene>
    <name evidence="21" type="ORF">SKAU_G00138540</name>
</gene>
<dbReference type="PANTHER" id="PTHR42648">
    <property type="entry name" value="TRANSPOSASE, PUTATIVE-RELATED"/>
    <property type="match status" value="1"/>
</dbReference>
<dbReference type="SUPFAM" id="SSF57756">
    <property type="entry name" value="Retrovirus zinc finger-like domains"/>
    <property type="match status" value="1"/>
</dbReference>
<evidence type="ECO:0000256" key="11">
    <source>
        <dbReference type="ARBA" id="ARBA00022908"/>
    </source>
</evidence>
<dbReference type="OrthoDB" id="8938935at2759"/>
<evidence type="ECO:0000256" key="5">
    <source>
        <dbReference type="ARBA" id="ARBA00022723"/>
    </source>
</evidence>
<keyword evidence="2" id="KW-1188">Viral release from host cell</keyword>
<dbReference type="GO" id="GO:0004519">
    <property type="term" value="F:endonuclease activity"/>
    <property type="evidence" value="ECO:0007669"/>
    <property type="project" value="UniProtKB-KW"/>
</dbReference>
<dbReference type="SUPFAM" id="SSF53098">
    <property type="entry name" value="Ribonuclease H-like"/>
    <property type="match status" value="1"/>
</dbReference>
<dbReference type="GO" id="GO:0003964">
    <property type="term" value="F:RNA-directed DNA polymerase activity"/>
    <property type="evidence" value="ECO:0007669"/>
    <property type="project" value="UniProtKB-KW"/>
</dbReference>
<feature type="compositionally biased region" description="Polar residues" evidence="18">
    <location>
        <begin position="628"/>
        <end position="642"/>
    </location>
</feature>
<evidence type="ECO:0000256" key="17">
    <source>
        <dbReference type="PROSITE-ProRule" id="PRU00047"/>
    </source>
</evidence>
<evidence type="ECO:0000256" key="9">
    <source>
        <dbReference type="ARBA" id="ARBA00022840"/>
    </source>
</evidence>
<keyword evidence="16" id="KW-0511">Multifunctional enzyme</keyword>
<keyword evidence="13" id="KW-0548">Nucleotidyltransferase</keyword>
<keyword evidence="11" id="KW-0229">DNA integration</keyword>
<keyword evidence="22" id="KW-1185">Reference proteome</keyword>
<dbReference type="GO" id="GO:0006310">
    <property type="term" value="P:DNA recombination"/>
    <property type="evidence" value="ECO:0007669"/>
    <property type="project" value="UniProtKB-KW"/>
</dbReference>
<dbReference type="Gene3D" id="3.30.420.10">
    <property type="entry name" value="Ribonuclease H-like superfamily/Ribonuclease H"/>
    <property type="match status" value="1"/>
</dbReference>
<dbReference type="InterPro" id="IPR036397">
    <property type="entry name" value="RNaseH_sf"/>
</dbReference>
<evidence type="ECO:0000256" key="12">
    <source>
        <dbReference type="ARBA" id="ARBA00022918"/>
    </source>
</evidence>
<accession>A0A9Q1FRZ1</accession>
<organism evidence="21 22">
    <name type="scientific">Synaphobranchus kaupii</name>
    <name type="common">Kaup's arrowtooth eel</name>
    <dbReference type="NCBI Taxonomy" id="118154"/>
    <lineage>
        <taxon>Eukaryota</taxon>
        <taxon>Metazoa</taxon>
        <taxon>Chordata</taxon>
        <taxon>Craniata</taxon>
        <taxon>Vertebrata</taxon>
        <taxon>Euteleostomi</taxon>
        <taxon>Actinopterygii</taxon>
        <taxon>Neopterygii</taxon>
        <taxon>Teleostei</taxon>
        <taxon>Anguilliformes</taxon>
        <taxon>Synaphobranchidae</taxon>
        <taxon>Synaphobranchus</taxon>
    </lineage>
</organism>
<dbReference type="Pfam" id="PF07727">
    <property type="entry name" value="RVT_2"/>
    <property type="match status" value="1"/>
</dbReference>
<keyword evidence="17" id="KW-0862">Zinc</keyword>
<dbReference type="GO" id="GO:0015074">
    <property type="term" value="P:DNA integration"/>
    <property type="evidence" value="ECO:0007669"/>
    <property type="project" value="UniProtKB-KW"/>
</dbReference>
<keyword evidence="17" id="KW-0863">Zinc-finger</keyword>
<dbReference type="PANTHER" id="PTHR42648:SF11">
    <property type="entry name" value="TRANSPOSON TY4-P GAG-POL POLYPROTEIN"/>
    <property type="match status" value="1"/>
</dbReference>
<name>A0A9Q1FRZ1_SYNKA</name>
<feature type="region of interest" description="Disordered" evidence="18">
    <location>
        <begin position="606"/>
        <end position="682"/>
    </location>
</feature>
<feature type="domain" description="Integrase catalytic" evidence="20">
    <location>
        <begin position="368"/>
        <end position="538"/>
    </location>
</feature>
<feature type="region of interest" description="Disordered" evidence="18">
    <location>
        <begin position="191"/>
        <end position="220"/>
    </location>
</feature>
<keyword evidence="4" id="KW-0540">Nuclease</keyword>
<keyword evidence="7" id="KW-0255">Endonuclease</keyword>
<sequence length="818" mass="91598">MASKHKSKWPTFDGKAEEYELWEERMLCCMHGVGLKETILREPPGDLTAVQKAIDAKLNADAYCELAPLLDNTSLGLIFRDTKDKGRESLRVLREHYIGKGRPRIVTLYTTMTALKKADNETVTEYIIRAEQIITALRSAGEAPSEGLMMAMVMRGLPEKYKPFTLMVTHGDAELTLGQFKAKLRNFEASEESAPATDETGERVLKAQATPKKKPAKRFIRDGDGERSGLVCWRCGGNGHQKDDCTKKVWCSFCKSKGHTDKACTKKDRGDGARCAHVQDGGGHEAGRGQDSRAAAEVEDYTLKARTEDTSLPGQQLQTQRKGLIVDTGASSHIINDKSKFKNFDGTFKPERHSMELADGKRTFRVAQGRGEAQVCLIDSEGRRCQVTLENALYIPSYPQELFSVKSATTNGAKVFFEEAKSDAVQATEKYLADVAPYGTVKCIRSDKGTEFTSKKFQTLLRKNKIRHETSCPYSPHQNGTAEREGRTLFEMARCMLIDSDLPKCLWHYAIQEAAHTRNRCFNKHMGTTAYSALTGKKCNLARMHKFGSMCYAYQQDKGKLDSRCEKGRFVGHDKGSPAYLVYYPDKEKVQKHRLVKFVTKTTCESETQTQELEQDPQGDCEERVETPQPSVLSTDVQTDDPQSAPEDDGEKHPRVTSHASDSGRYPSRERKPPGYLRDYTQDDSTLTSVDYCYRAVCGVPLTFKEAMTSTESEKWGKAMDEEIKSLEDNQTFALTKLPKGRKTVGGRWVYSIKSDTDGHDKYKARFVAKGYSQRAGIDYGETFSPTANLTNEMVADVMTKPVSKLKLRKFAGVMFGV</sequence>
<evidence type="ECO:0000256" key="10">
    <source>
        <dbReference type="ARBA" id="ARBA00022842"/>
    </source>
</evidence>
<dbReference type="SMART" id="SM00343">
    <property type="entry name" value="ZnF_C2HC"/>
    <property type="match status" value="2"/>
</dbReference>
<dbReference type="InterPro" id="IPR057670">
    <property type="entry name" value="SH3_retrovirus"/>
</dbReference>
<evidence type="ECO:0000313" key="22">
    <source>
        <dbReference type="Proteomes" id="UP001152622"/>
    </source>
</evidence>
<proteinExistence type="predicted"/>
<dbReference type="InterPro" id="IPR012337">
    <property type="entry name" value="RNaseH-like_sf"/>
</dbReference>
<dbReference type="EMBL" id="JAINUF010000004">
    <property type="protein sequence ID" value="KAJ8365023.1"/>
    <property type="molecule type" value="Genomic_DNA"/>
</dbReference>
<evidence type="ECO:0000256" key="1">
    <source>
        <dbReference type="ARBA" id="ARBA00002180"/>
    </source>
</evidence>
<dbReference type="GO" id="GO:0005524">
    <property type="term" value="F:ATP binding"/>
    <property type="evidence" value="ECO:0007669"/>
    <property type="project" value="UniProtKB-KW"/>
</dbReference>
<evidence type="ECO:0000256" key="15">
    <source>
        <dbReference type="ARBA" id="ARBA00023172"/>
    </source>
</evidence>
<evidence type="ECO:0000256" key="6">
    <source>
        <dbReference type="ARBA" id="ARBA00022741"/>
    </source>
</evidence>
<dbReference type="InterPro" id="IPR054722">
    <property type="entry name" value="PolX-like_BBD"/>
</dbReference>
<keyword evidence="8" id="KW-0378">Hydrolase</keyword>
<evidence type="ECO:0000256" key="18">
    <source>
        <dbReference type="SAM" id="MobiDB-lite"/>
    </source>
</evidence>
<dbReference type="Pfam" id="PF22936">
    <property type="entry name" value="Pol_BBD"/>
    <property type="match status" value="1"/>
</dbReference>
<keyword evidence="9" id="KW-0067">ATP-binding</keyword>
<dbReference type="GO" id="GO:0008270">
    <property type="term" value="F:zinc ion binding"/>
    <property type="evidence" value="ECO:0007669"/>
    <property type="project" value="UniProtKB-KW"/>
</dbReference>
<comment type="function">
    <text evidence="1">The aspartyl protease (PR) mediates the proteolytic cleavages of the Gag and Gag-Pol polyproteins after assembly of the VLP.</text>
</comment>
<evidence type="ECO:0000256" key="16">
    <source>
        <dbReference type="ARBA" id="ARBA00023268"/>
    </source>
</evidence>
<comment type="caution">
    <text evidence="21">The sequence shown here is derived from an EMBL/GenBank/DDBJ whole genome shotgun (WGS) entry which is preliminary data.</text>
</comment>
<keyword evidence="10" id="KW-0460">Magnesium</keyword>
<evidence type="ECO:0000256" key="8">
    <source>
        <dbReference type="ARBA" id="ARBA00022801"/>
    </source>
</evidence>
<keyword evidence="3" id="KW-0645">Protease</keyword>
<dbReference type="InterPro" id="IPR036875">
    <property type="entry name" value="Znf_CCHC_sf"/>
</dbReference>
<dbReference type="Gene3D" id="4.10.60.10">
    <property type="entry name" value="Zinc finger, CCHC-type"/>
    <property type="match status" value="1"/>
</dbReference>